<dbReference type="CDD" id="cd06222">
    <property type="entry name" value="RNase_H_like"/>
    <property type="match status" value="1"/>
</dbReference>
<name>A0A2I0KZJ8_PUNGR</name>
<dbReference type="InterPro" id="IPR044730">
    <property type="entry name" value="RNase_H-like_dom_plant"/>
</dbReference>
<dbReference type="Proteomes" id="UP000233551">
    <property type="component" value="Unassembled WGS sequence"/>
</dbReference>
<dbReference type="PROSITE" id="PS50879">
    <property type="entry name" value="RNASE_H_1"/>
    <property type="match status" value="1"/>
</dbReference>
<dbReference type="Gene3D" id="3.30.420.10">
    <property type="entry name" value="Ribonuclease H-like superfamily/Ribonuclease H"/>
    <property type="match status" value="1"/>
</dbReference>
<accession>A0A2I0KZJ8</accession>
<dbReference type="GO" id="GO:0004523">
    <property type="term" value="F:RNA-DNA hybrid ribonuclease activity"/>
    <property type="evidence" value="ECO:0007669"/>
    <property type="project" value="InterPro"/>
</dbReference>
<evidence type="ECO:0000313" key="2">
    <source>
        <dbReference type="EMBL" id="PKI73897.1"/>
    </source>
</evidence>
<dbReference type="GO" id="GO:0003676">
    <property type="term" value="F:nucleic acid binding"/>
    <property type="evidence" value="ECO:0007669"/>
    <property type="project" value="InterPro"/>
</dbReference>
<dbReference type="InterPro" id="IPR002156">
    <property type="entry name" value="RNaseH_domain"/>
</dbReference>
<gene>
    <name evidence="2" type="ORF">CRG98_005767</name>
</gene>
<dbReference type="AlphaFoldDB" id="A0A2I0KZJ8"/>
<dbReference type="InterPro" id="IPR053151">
    <property type="entry name" value="RNase_H-like"/>
</dbReference>
<dbReference type="STRING" id="22663.A0A2I0KZJ8"/>
<dbReference type="PANTHER" id="PTHR47723:SF19">
    <property type="entry name" value="POLYNUCLEOTIDYL TRANSFERASE, RIBONUCLEASE H-LIKE SUPERFAMILY PROTEIN"/>
    <property type="match status" value="1"/>
</dbReference>
<sequence>MANLGRLGPLFLEPVVGYCGGWRNKNLFEPLFICLFVLLRLLSLSAELRSTSTKSSAALSQGLKPDRVLHWIRRSPPSSGWIKINTDGASSGNPGVAGVGGLIRDDNGHCILGFARNIGYAMGVVAELWGVLTGMEQAWHLGYRHVDLEMDSKVVREFIVSADPILGHRTWQC</sequence>
<evidence type="ECO:0000259" key="1">
    <source>
        <dbReference type="PROSITE" id="PS50879"/>
    </source>
</evidence>
<reference evidence="2 3" key="1">
    <citation type="submission" date="2017-11" db="EMBL/GenBank/DDBJ databases">
        <title>De-novo sequencing of pomegranate (Punica granatum L.) genome.</title>
        <authorList>
            <person name="Akparov Z."/>
            <person name="Amiraslanov A."/>
            <person name="Hajiyeva S."/>
            <person name="Abbasov M."/>
            <person name="Kaur K."/>
            <person name="Hamwieh A."/>
            <person name="Solovyev V."/>
            <person name="Salamov A."/>
            <person name="Braich B."/>
            <person name="Kosarev P."/>
            <person name="Mahmoud A."/>
            <person name="Hajiyev E."/>
            <person name="Babayeva S."/>
            <person name="Izzatullayeva V."/>
            <person name="Mammadov A."/>
            <person name="Mammadov A."/>
            <person name="Sharifova S."/>
            <person name="Ojaghi J."/>
            <person name="Eynullazada K."/>
            <person name="Bayramov B."/>
            <person name="Abdulazimova A."/>
            <person name="Shahmuradov I."/>
        </authorList>
    </citation>
    <scope>NUCLEOTIDE SEQUENCE [LARGE SCALE GENOMIC DNA]</scope>
    <source>
        <strain evidence="3">cv. AG2017</strain>
        <tissue evidence="2">Leaf</tissue>
    </source>
</reference>
<dbReference type="SUPFAM" id="SSF53098">
    <property type="entry name" value="Ribonuclease H-like"/>
    <property type="match status" value="1"/>
</dbReference>
<organism evidence="2 3">
    <name type="scientific">Punica granatum</name>
    <name type="common">Pomegranate</name>
    <dbReference type="NCBI Taxonomy" id="22663"/>
    <lineage>
        <taxon>Eukaryota</taxon>
        <taxon>Viridiplantae</taxon>
        <taxon>Streptophyta</taxon>
        <taxon>Embryophyta</taxon>
        <taxon>Tracheophyta</taxon>
        <taxon>Spermatophyta</taxon>
        <taxon>Magnoliopsida</taxon>
        <taxon>eudicotyledons</taxon>
        <taxon>Gunneridae</taxon>
        <taxon>Pentapetalae</taxon>
        <taxon>rosids</taxon>
        <taxon>malvids</taxon>
        <taxon>Myrtales</taxon>
        <taxon>Lythraceae</taxon>
        <taxon>Punica</taxon>
    </lineage>
</organism>
<keyword evidence="3" id="KW-1185">Reference proteome</keyword>
<evidence type="ECO:0000313" key="3">
    <source>
        <dbReference type="Proteomes" id="UP000233551"/>
    </source>
</evidence>
<dbReference type="Pfam" id="PF13456">
    <property type="entry name" value="RVT_3"/>
    <property type="match status" value="1"/>
</dbReference>
<dbReference type="InterPro" id="IPR036397">
    <property type="entry name" value="RNaseH_sf"/>
</dbReference>
<comment type="caution">
    <text evidence="2">The sequence shown here is derived from an EMBL/GenBank/DDBJ whole genome shotgun (WGS) entry which is preliminary data.</text>
</comment>
<dbReference type="PANTHER" id="PTHR47723">
    <property type="entry name" value="OS05G0353850 PROTEIN"/>
    <property type="match status" value="1"/>
</dbReference>
<dbReference type="EMBL" id="PGOL01000249">
    <property type="protein sequence ID" value="PKI73897.1"/>
    <property type="molecule type" value="Genomic_DNA"/>
</dbReference>
<dbReference type="InterPro" id="IPR012337">
    <property type="entry name" value="RNaseH-like_sf"/>
</dbReference>
<proteinExistence type="predicted"/>
<feature type="domain" description="RNase H type-1" evidence="1">
    <location>
        <begin position="78"/>
        <end position="173"/>
    </location>
</feature>
<protein>
    <recommendedName>
        <fullName evidence="1">RNase H type-1 domain-containing protein</fullName>
    </recommendedName>
</protein>